<protein>
    <submittedName>
        <fullName evidence="3">Uncharacterized protein</fullName>
    </submittedName>
</protein>
<feature type="transmembrane region" description="Helical" evidence="2">
    <location>
        <begin position="183"/>
        <end position="200"/>
    </location>
</feature>
<evidence type="ECO:0000313" key="4">
    <source>
        <dbReference type="Proteomes" id="UP000251314"/>
    </source>
</evidence>
<keyword evidence="2" id="KW-0812">Transmembrane</keyword>
<evidence type="ECO:0000256" key="1">
    <source>
        <dbReference type="SAM" id="MobiDB-lite"/>
    </source>
</evidence>
<feature type="transmembrane region" description="Helical" evidence="2">
    <location>
        <begin position="82"/>
        <end position="106"/>
    </location>
</feature>
<keyword evidence="2" id="KW-1133">Transmembrane helix</keyword>
<name>A0A329RSP8_9STRA</name>
<comment type="caution">
    <text evidence="3">The sequence shown here is derived from an EMBL/GenBank/DDBJ whole genome shotgun (WGS) entry which is preliminary data.</text>
</comment>
<accession>A0A329RSP8</accession>
<reference evidence="3 4" key="1">
    <citation type="submission" date="2018-01" db="EMBL/GenBank/DDBJ databases">
        <title>Draft genome of the strawberry crown rot pathogen Phytophthora cactorum.</title>
        <authorList>
            <person name="Armitage A.D."/>
            <person name="Lysoe E."/>
            <person name="Nellist C.F."/>
            <person name="Harrison R.J."/>
            <person name="Brurberg M.B."/>
        </authorList>
    </citation>
    <scope>NUCLEOTIDE SEQUENCE [LARGE SCALE GENOMIC DNA]</scope>
    <source>
        <strain evidence="3 4">10300</strain>
    </source>
</reference>
<organism evidence="3 4">
    <name type="scientific">Phytophthora cactorum</name>
    <dbReference type="NCBI Taxonomy" id="29920"/>
    <lineage>
        <taxon>Eukaryota</taxon>
        <taxon>Sar</taxon>
        <taxon>Stramenopiles</taxon>
        <taxon>Oomycota</taxon>
        <taxon>Peronosporomycetes</taxon>
        <taxon>Peronosporales</taxon>
        <taxon>Peronosporaceae</taxon>
        <taxon>Phytophthora</taxon>
    </lineage>
</organism>
<dbReference type="VEuPathDB" id="FungiDB:PC110_g16299"/>
<keyword evidence="2" id="KW-0472">Membrane</keyword>
<feature type="region of interest" description="Disordered" evidence="1">
    <location>
        <begin position="23"/>
        <end position="59"/>
    </location>
</feature>
<dbReference type="OrthoDB" id="162995at2759"/>
<feature type="transmembrane region" description="Helical" evidence="2">
    <location>
        <begin position="809"/>
        <end position="828"/>
    </location>
</feature>
<gene>
    <name evidence="3" type="ORF">PC110_g16299</name>
</gene>
<dbReference type="Proteomes" id="UP000251314">
    <property type="component" value="Unassembled WGS sequence"/>
</dbReference>
<dbReference type="AlphaFoldDB" id="A0A329RSP8"/>
<feature type="transmembrane region" description="Helical" evidence="2">
    <location>
        <begin position="138"/>
        <end position="162"/>
    </location>
</feature>
<proteinExistence type="predicted"/>
<evidence type="ECO:0000256" key="2">
    <source>
        <dbReference type="SAM" id="Phobius"/>
    </source>
</evidence>
<dbReference type="EMBL" id="MJFZ01000574">
    <property type="protein sequence ID" value="RAW27300.1"/>
    <property type="molecule type" value="Genomic_DNA"/>
</dbReference>
<sequence length="896" mass="98743">MSWQLGASAARSFALRSHKANIPQGPVAMDTQSPSNAYESVVDTPKKNRPRGDEDDANTNNTILLQNDALLDQEHVEPDVKLLAIPFMAIVILSNGALIGFMALFLSEVTMGSKISDLVGSSKNADKKVETYQLLNGYISAAAGELLNFAYFVFLAVMVTYFGNLPWHPGQNVRDGRGNVKKAVLWWFTPFMMYVVNVGITSMNIKHIIVGVEHIFVQDDLVTSSVSPNASTSTYDVQNTILRTAVLQNMDPFIIQSGSSCLLSNTSSISEASLEISINETSSMPTVKGIDSTSVGYGFTTNSWNYEALPYGLNATHSVNFSAGGELTTGAFSEFQAATGFDFLTGYEMFLQGKALFERSVSDANVSAEYPCSWVDGKYDDDNSDQNVFNTFDNTSEYANMRICNGAVSSLQLLKNITDPSTHNLETFVNIVLDGMNATLNQSTQLSLDETTFLLETYTISDQLNLTMMTLDIPLDVSVQYRNLSADCTANGTLSPDVYDTSLYTADQLAQLAQFYCNTTYYLYNSPAATCGSSNCIFLDQSGMVAFKRQILLLPYLKSCSVDDMTYGSDYLNFLPSDCTAEEDSAFLYGAGTYISGDAFNEQEALPFMINPRRHLVFSFAKLDWQLEDVSKMFNAGCGVPGGCDGLVHKLQNVSNPSTKSVSVLVVGNSTIPSERMDARFINPVQLVTLNAQPLLYPKTNARHLWEYVQMDRFDEVTWADANLGELNCSVLVDSFITQVENNHYYLDDPRQAMYTSALYYLFQNAATKTVTLGDKPPEGASSLYLGTTRLNGDMERKRIKYSIPSSSAIATFIGIAIVIGFSFVVVITPIDRVMTSRETNFAARYTDLLTKEDYPPEVHNCNLRVPGGELLPMDDCTVERITLHSLADESEKIFL</sequence>
<keyword evidence="4" id="KW-1185">Reference proteome</keyword>
<evidence type="ECO:0000313" key="3">
    <source>
        <dbReference type="EMBL" id="RAW27300.1"/>
    </source>
</evidence>